<evidence type="ECO:0000256" key="1">
    <source>
        <dbReference type="SAM" id="Phobius"/>
    </source>
</evidence>
<dbReference type="RefSeq" id="WP_010361430.1">
    <property type="nucleotide sequence ID" value="NZ_AHBZ03000012.1"/>
</dbReference>
<dbReference type="NCBIfam" id="TIGR02532">
    <property type="entry name" value="IV_pilin_GFxxxE"/>
    <property type="match status" value="1"/>
</dbReference>
<evidence type="ECO:0008006" key="4">
    <source>
        <dbReference type="Google" id="ProtNLM"/>
    </source>
</evidence>
<comment type="caution">
    <text evidence="2">The sequence shown here is derived from an EMBL/GenBank/DDBJ whole genome shotgun (WGS) entry which is preliminary data.</text>
</comment>
<dbReference type="AlphaFoldDB" id="A0AAD4AML5"/>
<keyword evidence="1" id="KW-0812">Transmembrane</keyword>
<reference evidence="2" key="2">
    <citation type="submission" date="2015-03" db="EMBL/GenBank/DDBJ databases">
        <title>Genome sequence of Pseudoalteromonas citrea.</title>
        <authorList>
            <person name="Xie B.-B."/>
            <person name="Rong J.-C."/>
            <person name="Qin Q.-L."/>
            <person name="Zhang Y.-Z."/>
        </authorList>
    </citation>
    <scope>NUCLEOTIDE SEQUENCE</scope>
    <source>
        <strain evidence="2">DSM 8771</strain>
    </source>
</reference>
<gene>
    <name evidence="2" type="ORF">PCIT_a1688</name>
</gene>
<keyword evidence="1" id="KW-0472">Membrane</keyword>
<feature type="transmembrane region" description="Helical" evidence="1">
    <location>
        <begin position="6"/>
        <end position="31"/>
    </location>
</feature>
<sequence>MKNKVSGFTLIEILIASVILFSSIAVVAELFSAGNLTSSKIIKSSQLSHAIYASIPTIKEELRSRLFLLEKPEYNSGVISSNSVALAWTANIVERFAPPSDIDDLYEQPKRYAVYRVSVREINSDKLFSFNVVVW</sequence>
<organism evidence="2 3">
    <name type="scientific">Pseudoalteromonas citrea</name>
    <dbReference type="NCBI Taxonomy" id="43655"/>
    <lineage>
        <taxon>Bacteria</taxon>
        <taxon>Pseudomonadati</taxon>
        <taxon>Pseudomonadota</taxon>
        <taxon>Gammaproteobacteria</taxon>
        <taxon>Alteromonadales</taxon>
        <taxon>Pseudoalteromonadaceae</taxon>
        <taxon>Pseudoalteromonas</taxon>
    </lineage>
</organism>
<name>A0AAD4AML5_9GAMM</name>
<dbReference type="InterPro" id="IPR012902">
    <property type="entry name" value="N_methyl_site"/>
</dbReference>
<dbReference type="PROSITE" id="PS00409">
    <property type="entry name" value="PROKAR_NTER_METHYL"/>
    <property type="match status" value="1"/>
</dbReference>
<protein>
    <recommendedName>
        <fullName evidence="4">Prepilin-type cleavage/methylation domain-containing protein</fullName>
    </recommendedName>
</protein>
<keyword evidence="1" id="KW-1133">Transmembrane helix</keyword>
<dbReference type="Proteomes" id="UP000016487">
    <property type="component" value="Unassembled WGS sequence"/>
</dbReference>
<accession>A0AAD4AML5</accession>
<dbReference type="EMBL" id="AHBZ03000012">
    <property type="protein sequence ID" value="KAF7775486.1"/>
    <property type="molecule type" value="Genomic_DNA"/>
</dbReference>
<evidence type="ECO:0000313" key="3">
    <source>
        <dbReference type="Proteomes" id="UP000016487"/>
    </source>
</evidence>
<proteinExistence type="predicted"/>
<reference evidence="2" key="1">
    <citation type="journal article" date="2012" name="J. Bacteriol.">
        <title>Genome sequences of type strains of seven species of the marine bacterium Pseudoalteromonas.</title>
        <authorList>
            <person name="Xie B.B."/>
            <person name="Shu Y.L."/>
            <person name="Qin Q.L."/>
            <person name="Rong J.C."/>
            <person name="Zhang X.Y."/>
            <person name="Chen X.L."/>
            <person name="Shi M."/>
            <person name="He H.L."/>
            <person name="Zhou B.C."/>
            <person name="Zhang Y.Z."/>
        </authorList>
    </citation>
    <scope>NUCLEOTIDE SEQUENCE</scope>
    <source>
        <strain evidence="2">DSM 8771</strain>
    </source>
</reference>
<dbReference type="Pfam" id="PF07963">
    <property type="entry name" value="N_methyl"/>
    <property type="match status" value="1"/>
</dbReference>
<evidence type="ECO:0000313" key="2">
    <source>
        <dbReference type="EMBL" id="KAF7775486.1"/>
    </source>
</evidence>